<dbReference type="Proteomes" id="UP001631969">
    <property type="component" value="Unassembled WGS sequence"/>
</dbReference>
<evidence type="ECO:0000313" key="2">
    <source>
        <dbReference type="Proteomes" id="UP001631969"/>
    </source>
</evidence>
<keyword evidence="1" id="KW-0378">Hydrolase</keyword>
<keyword evidence="2" id="KW-1185">Reference proteome</keyword>
<sequence length="261" mass="27792">MPGFIIDLDGTMYAGRNPILYADEFIGALRSEGWPYLFLTNNSTVHPGEVAALLEELTGIPVAPGEVLTSGMAAARYIRLHGQGNRVLCIGEQALQETLAAAGFVLTAEAPDYVVQGIDREFTYAKLTQAVNAIRGGAMYIQTNPDHLLPKENGPIPGSGAIGAAIRTASETEPVVIGKPSPIISRYGIELLGLPPEEIWMVGDNLRTDIAAGAAAGTRTALVLTGLAGPHNYEALIESTGIKPDVSVHHLMDFYRWLKAC</sequence>
<accession>A0ACC7NTJ7</accession>
<comment type="caution">
    <text evidence="1">The sequence shown here is derived from an EMBL/GenBank/DDBJ whole genome shotgun (WGS) entry which is preliminary data.</text>
</comment>
<dbReference type="EMBL" id="JBJURJ010000002">
    <property type="protein sequence ID" value="MFM9327369.1"/>
    <property type="molecule type" value="Genomic_DNA"/>
</dbReference>
<proteinExistence type="predicted"/>
<evidence type="ECO:0000313" key="1">
    <source>
        <dbReference type="EMBL" id="MFM9327369.1"/>
    </source>
</evidence>
<gene>
    <name evidence="1" type="ORF">ACI1P1_03550</name>
</gene>
<reference evidence="1" key="1">
    <citation type="submission" date="2024-12" db="EMBL/GenBank/DDBJ databases">
        <authorList>
            <person name="Wu N."/>
        </authorList>
    </citation>
    <scope>NUCLEOTIDE SEQUENCE</scope>
    <source>
        <strain evidence="1">P15</strain>
    </source>
</reference>
<organism evidence="1 2">
    <name type="scientific">Paenibacillus mesotrionivorans</name>
    <dbReference type="NCBI Taxonomy" id="3160968"/>
    <lineage>
        <taxon>Bacteria</taxon>
        <taxon>Bacillati</taxon>
        <taxon>Bacillota</taxon>
        <taxon>Bacilli</taxon>
        <taxon>Bacillales</taxon>
        <taxon>Paenibacillaceae</taxon>
        <taxon>Paenibacillus</taxon>
    </lineage>
</organism>
<name>A0ACC7NTJ7_9BACL</name>
<protein>
    <submittedName>
        <fullName evidence="1">HAD-IIA family hydrolase</fullName>
    </submittedName>
</protein>